<dbReference type="EMBL" id="JBHTCJ010000009">
    <property type="protein sequence ID" value="MFC7343336.1"/>
    <property type="molecule type" value="Genomic_DNA"/>
</dbReference>
<reference evidence="3" key="1">
    <citation type="journal article" date="2019" name="Int. J. Syst. Evol. Microbiol.">
        <title>The Global Catalogue of Microorganisms (GCM) 10K type strain sequencing project: providing services to taxonomists for standard genome sequencing and annotation.</title>
        <authorList>
            <consortium name="The Broad Institute Genomics Platform"/>
            <consortium name="The Broad Institute Genome Sequencing Center for Infectious Disease"/>
            <person name="Wu L."/>
            <person name="Ma J."/>
        </authorList>
    </citation>
    <scope>NUCLEOTIDE SEQUENCE [LARGE SCALE GENOMIC DNA]</scope>
    <source>
        <strain evidence="3">WLHS5</strain>
    </source>
</reference>
<dbReference type="Pfam" id="PF13560">
    <property type="entry name" value="HTH_31"/>
    <property type="match status" value="1"/>
</dbReference>
<dbReference type="RefSeq" id="WP_380670123.1">
    <property type="nucleotide sequence ID" value="NZ_JBHTCJ010000009.1"/>
</dbReference>
<dbReference type="InterPro" id="IPR001387">
    <property type="entry name" value="Cro/C1-type_HTH"/>
</dbReference>
<organism evidence="2 3">
    <name type="scientific">Saccharopolyspora griseoalba</name>
    <dbReference type="NCBI Taxonomy" id="1431848"/>
    <lineage>
        <taxon>Bacteria</taxon>
        <taxon>Bacillati</taxon>
        <taxon>Actinomycetota</taxon>
        <taxon>Actinomycetes</taxon>
        <taxon>Pseudonocardiales</taxon>
        <taxon>Pseudonocardiaceae</taxon>
        <taxon>Saccharopolyspora</taxon>
    </lineage>
</organism>
<dbReference type="InterPro" id="IPR007278">
    <property type="entry name" value="DUF397"/>
</dbReference>
<dbReference type="Proteomes" id="UP001596504">
    <property type="component" value="Unassembled WGS sequence"/>
</dbReference>
<dbReference type="Pfam" id="PF04149">
    <property type="entry name" value="DUF397"/>
    <property type="match status" value="1"/>
</dbReference>
<comment type="caution">
    <text evidence="2">The sequence shown here is derived from an EMBL/GenBank/DDBJ whole genome shotgun (WGS) entry which is preliminary data.</text>
</comment>
<proteinExistence type="predicted"/>
<dbReference type="Pfam" id="PF19054">
    <property type="entry name" value="DUF5753"/>
    <property type="match status" value="1"/>
</dbReference>
<dbReference type="InterPro" id="IPR010982">
    <property type="entry name" value="Lambda_DNA-bd_dom_sf"/>
</dbReference>
<dbReference type="PROSITE" id="PS50943">
    <property type="entry name" value="HTH_CROC1"/>
    <property type="match status" value="1"/>
</dbReference>
<feature type="domain" description="HTH cro/C1-type" evidence="1">
    <location>
        <begin position="15"/>
        <end position="68"/>
    </location>
</feature>
<dbReference type="CDD" id="cd00093">
    <property type="entry name" value="HTH_XRE"/>
    <property type="match status" value="1"/>
</dbReference>
<sequence>MRGTTPKAKALGAELRRTREAAGISVRELARQLGASHAAVSRWETGARSPKPVDVAAYLARIDAPAELRAELVELARNPDESRWLSVGIPDRQRQVAAMLEFEHEASKITAVSPLLVPGLLQTADYARAIMAVGGVPRAEIDTRVAVRLGRRDALTREDPVELSAFVGEPVLDQLVGGVAVMAEQLRALQRFTAMGNVDVRVIPTRSDWHPALEGPFFLTEMKSGASVVHLENRISGLFLHEPDEVAAYRQAVDKIEEVAMSSDDSAELIGDAVGRMERAMSTRMSWRKSSRSTNTDTCVEVAGTESCAVVRDSKDPDGAWLRTSSRQWRSFIAAIKDDRFAC</sequence>
<evidence type="ECO:0000259" key="1">
    <source>
        <dbReference type="PROSITE" id="PS50943"/>
    </source>
</evidence>
<keyword evidence="3" id="KW-1185">Reference proteome</keyword>
<name>A0ABW2LLC0_9PSEU</name>
<dbReference type="SUPFAM" id="SSF47413">
    <property type="entry name" value="lambda repressor-like DNA-binding domains"/>
    <property type="match status" value="1"/>
</dbReference>
<dbReference type="SMART" id="SM00530">
    <property type="entry name" value="HTH_XRE"/>
    <property type="match status" value="1"/>
</dbReference>
<evidence type="ECO:0000313" key="3">
    <source>
        <dbReference type="Proteomes" id="UP001596504"/>
    </source>
</evidence>
<evidence type="ECO:0000313" key="2">
    <source>
        <dbReference type="EMBL" id="MFC7343336.1"/>
    </source>
</evidence>
<dbReference type="Gene3D" id="1.10.260.40">
    <property type="entry name" value="lambda repressor-like DNA-binding domains"/>
    <property type="match status" value="1"/>
</dbReference>
<dbReference type="InterPro" id="IPR043917">
    <property type="entry name" value="DUF5753"/>
</dbReference>
<gene>
    <name evidence="2" type="ORF">ACFQRI_18200</name>
</gene>
<protein>
    <submittedName>
        <fullName evidence="2">Scr1 family TA system antitoxin-like transcriptional regulator</fullName>
    </submittedName>
</protein>
<accession>A0ABW2LLC0</accession>